<proteinExistence type="predicted"/>
<gene>
    <name evidence="2" type="ORF">B0H64DRAFT_408435</name>
</gene>
<protein>
    <submittedName>
        <fullName evidence="2">Uncharacterized protein</fullName>
    </submittedName>
</protein>
<sequence>MKCDNTAPLLCLRHIAAPATPATGLSSRRFAPFAATADRTVGRWSSRSCLMIETVGNAFALSFYLSVSVPFSDFGCGGAKLIVTNDKTRDTMADSEHVMGTKLCGGRANSSAVGRPHCSIDPTPRLGRAGGVSLRRGWQRRSTGSGNESSTG</sequence>
<dbReference type="RefSeq" id="XP_062655432.1">
    <property type="nucleotide sequence ID" value="XM_062804650.1"/>
</dbReference>
<feature type="compositionally biased region" description="Polar residues" evidence="1">
    <location>
        <begin position="140"/>
        <end position="152"/>
    </location>
</feature>
<evidence type="ECO:0000256" key="1">
    <source>
        <dbReference type="SAM" id="MobiDB-lite"/>
    </source>
</evidence>
<dbReference type="EMBL" id="JAUEPN010000008">
    <property type="protein sequence ID" value="KAK3291918.1"/>
    <property type="molecule type" value="Genomic_DNA"/>
</dbReference>
<accession>A0AAE0LNQ5</accession>
<feature type="region of interest" description="Disordered" evidence="1">
    <location>
        <begin position="114"/>
        <end position="152"/>
    </location>
</feature>
<reference evidence="2" key="2">
    <citation type="submission" date="2023-06" db="EMBL/GenBank/DDBJ databases">
        <authorList>
            <consortium name="Lawrence Berkeley National Laboratory"/>
            <person name="Haridas S."/>
            <person name="Hensen N."/>
            <person name="Bonometti L."/>
            <person name="Westerberg I."/>
            <person name="Brannstrom I.O."/>
            <person name="Guillou S."/>
            <person name="Cros-Aarteil S."/>
            <person name="Calhoun S."/>
            <person name="Kuo A."/>
            <person name="Mondo S."/>
            <person name="Pangilinan J."/>
            <person name="Riley R."/>
            <person name="Labutti K."/>
            <person name="Andreopoulos B."/>
            <person name="Lipzen A."/>
            <person name="Chen C."/>
            <person name="Yanf M."/>
            <person name="Daum C."/>
            <person name="Ng V."/>
            <person name="Clum A."/>
            <person name="Steindorff A."/>
            <person name="Ohm R."/>
            <person name="Martin F."/>
            <person name="Silar P."/>
            <person name="Natvig D."/>
            <person name="Lalanne C."/>
            <person name="Gautier V."/>
            <person name="Ament-Velasquez S.L."/>
            <person name="Kruys A."/>
            <person name="Hutchinson M.I."/>
            <person name="Powell A.J."/>
            <person name="Barry K."/>
            <person name="Miller A.N."/>
            <person name="Grigoriev I.V."/>
            <person name="Debuchy R."/>
            <person name="Gladieux P."/>
            <person name="Thoren M.H."/>
            <person name="Johannesson H."/>
        </authorList>
    </citation>
    <scope>NUCLEOTIDE SEQUENCE</scope>
    <source>
        <strain evidence="2">CBS 168.71</strain>
    </source>
</reference>
<dbReference type="GeneID" id="87841598"/>
<comment type="caution">
    <text evidence="2">The sequence shown here is derived from an EMBL/GenBank/DDBJ whole genome shotgun (WGS) entry which is preliminary data.</text>
</comment>
<dbReference type="AlphaFoldDB" id="A0AAE0LNQ5"/>
<name>A0AAE0LNQ5_9PEZI</name>
<evidence type="ECO:0000313" key="3">
    <source>
        <dbReference type="Proteomes" id="UP001278766"/>
    </source>
</evidence>
<organism evidence="2 3">
    <name type="scientific">Chaetomium fimeti</name>
    <dbReference type="NCBI Taxonomy" id="1854472"/>
    <lineage>
        <taxon>Eukaryota</taxon>
        <taxon>Fungi</taxon>
        <taxon>Dikarya</taxon>
        <taxon>Ascomycota</taxon>
        <taxon>Pezizomycotina</taxon>
        <taxon>Sordariomycetes</taxon>
        <taxon>Sordariomycetidae</taxon>
        <taxon>Sordariales</taxon>
        <taxon>Chaetomiaceae</taxon>
        <taxon>Chaetomium</taxon>
    </lineage>
</organism>
<dbReference type="Proteomes" id="UP001278766">
    <property type="component" value="Unassembled WGS sequence"/>
</dbReference>
<reference evidence="2" key="1">
    <citation type="journal article" date="2023" name="Mol. Phylogenet. Evol.">
        <title>Genome-scale phylogeny and comparative genomics of the fungal order Sordariales.</title>
        <authorList>
            <person name="Hensen N."/>
            <person name="Bonometti L."/>
            <person name="Westerberg I."/>
            <person name="Brannstrom I.O."/>
            <person name="Guillou S."/>
            <person name="Cros-Aarteil S."/>
            <person name="Calhoun S."/>
            <person name="Haridas S."/>
            <person name="Kuo A."/>
            <person name="Mondo S."/>
            <person name="Pangilinan J."/>
            <person name="Riley R."/>
            <person name="LaButti K."/>
            <person name="Andreopoulos B."/>
            <person name="Lipzen A."/>
            <person name="Chen C."/>
            <person name="Yan M."/>
            <person name="Daum C."/>
            <person name="Ng V."/>
            <person name="Clum A."/>
            <person name="Steindorff A."/>
            <person name="Ohm R.A."/>
            <person name="Martin F."/>
            <person name="Silar P."/>
            <person name="Natvig D.O."/>
            <person name="Lalanne C."/>
            <person name="Gautier V."/>
            <person name="Ament-Velasquez S.L."/>
            <person name="Kruys A."/>
            <person name="Hutchinson M.I."/>
            <person name="Powell A.J."/>
            <person name="Barry K."/>
            <person name="Miller A.N."/>
            <person name="Grigoriev I.V."/>
            <person name="Debuchy R."/>
            <person name="Gladieux P."/>
            <person name="Hiltunen Thoren M."/>
            <person name="Johannesson H."/>
        </authorList>
    </citation>
    <scope>NUCLEOTIDE SEQUENCE</scope>
    <source>
        <strain evidence="2">CBS 168.71</strain>
    </source>
</reference>
<keyword evidence="3" id="KW-1185">Reference proteome</keyword>
<evidence type="ECO:0000313" key="2">
    <source>
        <dbReference type="EMBL" id="KAK3291918.1"/>
    </source>
</evidence>